<evidence type="ECO:0000256" key="5">
    <source>
        <dbReference type="ARBA" id="ARBA00022519"/>
    </source>
</evidence>
<organism evidence="11 15">
    <name type="scientific">Pseudoalteromonas fuliginea</name>
    <dbReference type="NCBI Taxonomy" id="1872678"/>
    <lineage>
        <taxon>Bacteria</taxon>
        <taxon>Pseudomonadati</taxon>
        <taxon>Pseudomonadota</taxon>
        <taxon>Gammaproteobacteria</taxon>
        <taxon>Alteromonadales</taxon>
        <taxon>Pseudoalteromonadaceae</taxon>
        <taxon>Pseudoalteromonas</taxon>
    </lineage>
</organism>
<dbReference type="InterPro" id="IPR050319">
    <property type="entry name" value="ABC_transp_ATP-bind"/>
</dbReference>
<dbReference type="GO" id="GO:0016887">
    <property type="term" value="F:ATP hydrolysis activity"/>
    <property type="evidence" value="ECO:0007669"/>
    <property type="project" value="InterPro"/>
</dbReference>
<keyword evidence="14" id="KW-1185">Reference proteome</keyword>
<dbReference type="PANTHER" id="PTHR43776:SF4">
    <property type="entry name" value="PUTRESCINE EXPORT SYSTEM ATP-BINDING PROTEIN SAPF"/>
    <property type="match status" value="1"/>
</dbReference>
<comment type="similarity">
    <text evidence="2">Belongs to the ABC transporter superfamily.</text>
</comment>
<dbReference type="Proteomes" id="UP000322915">
    <property type="component" value="Unassembled WGS sequence"/>
</dbReference>
<dbReference type="InterPro" id="IPR003593">
    <property type="entry name" value="AAA+_ATPase"/>
</dbReference>
<keyword evidence="7 11" id="KW-0067">ATP-binding</keyword>
<evidence type="ECO:0000313" key="15">
    <source>
        <dbReference type="Proteomes" id="UP000324162"/>
    </source>
</evidence>
<dbReference type="Gene3D" id="3.40.50.300">
    <property type="entry name" value="P-loop containing nucleotide triphosphate hydrolases"/>
    <property type="match status" value="1"/>
</dbReference>
<dbReference type="AlphaFoldDB" id="A0A063KYD6"/>
<name>A0A063KYD6_9GAMM</name>
<proteinExistence type="inferred from homology"/>
<dbReference type="EMBL" id="SEUJ01000073">
    <property type="protein sequence ID" value="KAA1154148.1"/>
    <property type="molecule type" value="Genomic_DNA"/>
</dbReference>
<evidence type="ECO:0000256" key="7">
    <source>
        <dbReference type="ARBA" id="ARBA00022840"/>
    </source>
</evidence>
<keyword evidence="8" id="KW-0472">Membrane</keyword>
<dbReference type="PROSITE" id="PS00211">
    <property type="entry name" value="ABC_TRANSPORTER_1"/>
    <property type="match status" value="1"/>
</dbReference>
<dbReference type="SMART" id="SM00382">
    <property type="entry name" value="AAA"/>
    <property type="match status" value="1"/>
</dbReference>
<evidence type="ECO:0000313" key="13">
    <source>
        <dbReference type="Proteomes" id="UP000027154"/>
    </source>
</evidence>
<comment type="caution">
    <text evidence="11">The sequence shown here is derived from an EMBL/GenBank/DDBJ whole genome shotgun (WGS) entry which is preliminary data.</text>
</comment>
<evidence type="ECO:0000256" key="8">
    <source>
        <dbReference type="ARBA" id="ARBA00023136"/>
    </source>
</evidence>
<keyword evidence="6" id="KW-0547">Nucleotide-binding</keyword>
<dbReference type="Proteomes" id="UP000027154">
    <property type="component" value="Unassembled WGS sequence"/>
</dbReference>
<gene>
    <name evidence="12" type="ORF">DC53_03060</name>
    <name evidence="11" type="ORF">EU508_03200</name>
    <name evidence="10" type="ORF">EU509_13600</name>
</gene>
<reference evidence="14 15" key="2">
    <citation type="submission" date="2019-01" db="EMBL/GenBank/DDBJ databases">
        <title>Genome sequences of marine Pseudoalteromonas species.</title>
        <authorList>
            <person name="Boraston A.B."/>
            <person name="Hehemann J.-H."/>
            <person name="Vickers C.J."/>
            <person name="Salama-Alber O."/>
            <person name="Abe K."/>
            <person name="Hettle A.J."/>
        </authorList>
    </citation>
    <scope>NUCLEOTIDE SEQUENCE [LARGE SCALE GENOMIC DNA]</scope>
    <source>
        <strain evidence="11 15">PS42</strain>
        <strain evidence="10 14">PS47</strain>
    </source>
</reference>
<protein>
    <submittedName>
        <fullName evidence="11 12">ABC transporter ATP-binding protein</fullName>
    </submittedName>
</protein>
<feature type="domain" description="ABC transporter" evidence="9">
    <location>
        <begin position="5"/>
        <end position="251"/>
    </location>
</feature>
<dbReference type="Pfam" id="PF00005">
    <property type="entry name" value="ABC_tran"/>
    <property type="match status" value="1"/>
</dbReference>
<keyword evidence="4" id="KW-1003">Cell membrane</keyword>
<evidence type="ECO:0000256" key="3">
    <source>
        <dbReference type="ARBA" id="ARBA00022448"/>
    </source>
</evidence>
<reference evidence="12 13" key="1">
    <citation type="submission" date="2014-04" db="EMBL/GenBank/DDBJ databases">
        <title>Pseudoalteromonas galatheae sp. nov., isolated from a deep-sea polychaete near Canal Concepcion, Chile.</title>
        <authorList>
            <person name="Machado H.R."/>
            <person name="Gram L."/>
            <person name="Vynne N.G."/>
        </authorList>
    </citation>
    <scope>NUCLEOTIDE SEQUENCE [LARGE SCALE GENOMIC DNA]</scope>
    <source>
        <strain evidence="12 13">KMM216</strain>
    </source>
</reference>
<evidence type="ECO:0000256" key="4">
    <source>
        <dbReference type="ARBA" id="ARBA00022475"/>
    </source>
</evidence>
<dbReference type="InterPro" id="IPR017871">
    <property type="entry name" value="ABC_transporter-like_CS"/>
</dbReference>
<evidence type="ECO:0000313" key="14">
    <source>
        <dbReference type="Proteomes" id="UP000322915"/>
    </source>
</evidence>
<keyword evidence="5" id="KW-0997">Cell inner membrane</keyword>
<dbReference type="GO" id="GO:0055085">
    <property type="term" value="P:transmembrane transport"/>
    <property type="evidence" value="ECO:0007669"/>
    <property type="project" value="UniProtKB-ARBA"/>
</dbReference>
<dbReference type="EMBL" id="JJNZ01000008">
    <property type="protein sequence ID" value="KDC52922.1"/>
    <property type="molecule type" value="Genomic_DNA"/>
</dbReference>
<evidence type="ECO:0000256" key="1">
    <source>
        <dbReference type="ARBA" id="ARBA00004417"/>
    </source>
</evidence>
<evidence type="ECO:0000256" key="6">
    <source>
        <dbReference type="ARBA" id="ARBA00022741"/>
    </source>
</evidence>
<comment type="subcellular location">
    <subcellularLocation>
        <location evidence="1">Cell inner membrane</location>
        <topology evidence="1">Peripheral membrane protein</topology>
    </subcellularLocation>
</comment>
<dbReference type="GO" id="GO:0005886">
    <property type="term" value="C:plasma membrane"/>
    <property type="evidence" value="ECO:0007669"/>
    <property type="project" value="UniProtKB-SubCell"/>
</dbReference>
<accession>A0A063KYD6</accession>
<dbReference type="PANTHER" id="PTHR43776">
    <property type="entry name" value="TRANSPORT ATP-BINDING PROTEIN"/>
    <property type="match status" value="1"/>
</dbReference>
<dbReference type="InterPro" id="IPR003439">
    <property type="entry name" value="ABC_transporter-like_ATP-bd"/>
</dbReference>
<evidence type="ECO:0000313" key="12">
    <source>
        <dbReference type="EMBL" id="KDC52922.1"/>
    </source>
</evidence>
<dbReference type="Proteomes" id="UP000324162">
    <property type="component" value="Unassembled WGS sequence"/>
</dbReference>
<evidence type="ECO:0000313" key="11">
    <source>
        <dbReference type="EMBL" id="KAA1163871.1"/>
    </source>
</evidence>
<dbReference type="RefSeq" id="WP_007376838.1">
    <property type="nucleotide sequence ID" value="NZ_JBBMQV010000027.1"/>
</dbReference>
<dbReference type="SUPFAM" id="SSF52540">
    <property type="entry name" value="P-loop containing nucleoside triphosphate hydrolases"/>
    <property type="match status" value="1"/>
</dbReference>
<dbReference type="CDD" id="cd03257">
    <property type="entry name" value="ABC_NikE_OppD_transporters"/>
    <property type="match status" value="1"/>
</dbReference>
<evidence type="ECO:0000256" key="2">
    <source>
        <dbReference type="ARBA" id="ARBA00005417"/>
    </source>
</evidence>
<sequence length="253" mass="27785">MQPVLKVQALSKTFNIRAGLFSRKKFAVLKNISFCIGKGETIAVIGETGAGKSTLAKLLSGADSADCGQILLEGNIIEDNGIRDNQCRYIRMIFQDSAASLNPGLTIGDTLDDCLQYNTDFDKAERTEKISATLSKVGLLVDHQHYYPHMFSVGQLQRVALARALILDPKVVVLDEALSSLDPSVRAQIVNLLLKLQQETGLTYVMITHHLSLVRHISDQVLVLDKGEVVEYGATEVVFQTPQSKITQRLLSC</sequence>
<dbReference type="EMBL" id="SEUK01000040">
    <property type="protein sequence ID" value="KAA1163871.1"/>
    <property type="molecule type" value="Genomic_DNA"/>
</dbReference>
<dbReference type="PROSITE" id="PS50893">
    <property type="entry name" value="ABC_TRANSPORTER_2"/>
    <property type="match status" value="1"/>
</dbReference>
<keyword evidence="3" id="KW-0813">Transport</keyword>
<dbReference type="InterPro" id="IPR027417">
    <property type="entry name" value="P-loop_NTPase"/>
</dbReference>
<dbReference type="GO" id="GO:0005524">
    <property type="term" value="F:ATP binding"/>
    <property type="evidence" value="ECO:0007669"/>
    <property type="project" value="UniProtKB-KW"/>
</dbReference>
<evidence type="ECO:0000259" key="9">
    <source>
        <dbReference type="PROSITE" id="PS50893"/>
    </source>
</evidence>
<evidence type="ECO:0000313" key="10">
    <source>
        <dbReference type="EMBL" id="KAA1154148.1"/>
    </source>
</evidence>
<dbReference type="OrthoDB" id="9784450at2"/>